<gene>
    <name evidence="1" type="ORF">GA0074692_0912</name>
</gene>
<reference evidence="2" key="1">
    <citation type="submission" date="2016-06" db="EMBL/GenBank/DDBJ databases">
        <authorList>
            <person name="Varghese N."/>
            <person name="Submissions Spin"/>
        </authorList>
    </citation>
    <scope>NUCLEOTIDE SEQUENCE [LARGE SCALE GENOMIC DNA]</scope>
    <source>
        <strain evidence="2">DSM 43817</strain>
    </source>
</reference>
<organism evidence="1 2">
    <name type="scientific">Micromonospora pallida</name>
    <dbReference type="NCBI Taxonomy" id="145854"/>
    <lineage>
        <taxon>Bacteria</taxon>
        <taxon>Bacillati</taxon>
        <taxon>Actinomycetota</taxon>
        <taxon>Actinomycetes</taxon>
        <taxon>Micromonosporales</taxon>
        <taxon>Micromonosporaceae</taxon>
        <taxon>Micromonospora</taxon>
    </lineage>
</organism>
<proteinExistence type="predicted"/>
<accession>A0A1C6RTN1</accession>
<dbReference type="Proteomes" id="UP000198959">
    <property type="component" value="Unassembled WGS sequence"/>
</dbReference>
<dbReference type="STRING" id="145854.GA0074692_0912"/>
<evidence type="ECO:0008006" key="3">
    <source>
        <dbReference type="Google" id="ProtNLM"/>
    </source>
</evidence>
<dbReference type="AlphaFoldDB" id="A0A1C6RTN1"/>
<sequence>MNTSSPAYYTPAMRALLITTLTEVDSDELRHVVDISARENVQLVPTGALGAGAYLAASIEPEARAAIAILPKRSAEHPGWSAIMVEVGICLGMAIPLLLIVDPSEKLPPALAPVRHARARLDDIDSLRLHIGMFLRGARQVSQAAGSRPTRHTDTVTTHVETSDSWTFAGHKLQSDVAALLSSSGALLGAAVVGDQPGVDLAFAVDIQRVPTTVVVEVKPFSGHWAPTSAIQQLSRHIEETGADLGLLITDKSPAGPLVRQAPANILVYSLEDLSEALRTTGLERLLREARNRVVHGV</sequence>
<evidence type="ECO:0000313" key="2">
    <source>
        <dbReference type="Proteomes" id="UP000198959"/>
    </source>
</evidence>
<protein>
    <recommendedName>
        <fullName evidence="3">Restriction endonuclease</fullName>
    </recommendedName>
</protein>
<dbReference type="EMBL" id="FMHW01000002">
    <property type="protein sequence ID" value="SCL20590.1"/>
    <property type="molecule type" value="Genomic_DNA"/>
</dbReference>
<evidence type="ECO:0000313" key="1">
    <source>
        <dbReference type="EMBL" id="SCL20590.1"/>
    </source>
</evidence>
<name>A0A1C6RTN1_9ACTN</name>
<keyword evidence="2" id="KW-1185">Reference proteome</keyword>